<dbReference type="Proteomes" id="UP000593571">
    <property type="component" value="Unassembled WGS sequence"/>
</dbReference>
<protein>
    <submittedName>
        <fullName evidence="1">HSPB1 associated protein 1</fullName>
    </submittedName>
</protein>
<gene>
    <name evidence="1" type="ORF">HJG63_006489</name>
</gene>
<name>A0A7J8HQN6_ROUAE</name>
<dbReference type="InterPro" id="IPR013296">
    <property type="entry name" value="HSPB1-associated_protein_1"/>
</dbReference>
<proteinExistence type="predicted"/>
<keyword evidence="2" id="KW-1185">Reference proteome</keyword>
<dbReference type="PRINTS" id="PR01886">
    <property type="entry name" value="PASS1"/>
</dbReference>
<evidence type="ECO:0000313" key="1">
    <source>
        <dbReference type="EMBL" id="KAF6474388.1"/>
    </source>
</evidence>
<dbReference type="EMBL" id="JACASE010000004">
    <property type="protein sequence ID" value="KAF6474388.1"/>
    <property type="molecule type" value="Genomic_DNA"/>
</dbReference>
<sequence>MLVCALKNAEDPHNTRAWLNPTEVEETSHEVNCRYLNGAVSAFFDHYRTSKVVENQALRTNGEYMKKEELNVYNLMEVEQTGSQNLPFGIVKQEAASPFGPDLVPVVPSSEEPPSERGGIFENDVKDFVGKDREHFGKLHCTKRQRMMSKSENAAVELIASNSTTAPSQTFISTDDLLDCLVNPQVTKIVAQLLIQGKSF</sequence>
<accession>A0A7J8HQN6</accession>
<reference evidence="1 2" key="1">
    <citation type="journal article" date="2020" name="Nature">
        <title>Six reference-quality genomes reveal evolution of bat adaptations.</title>
        <authorList>
            <person name="Jebb D."/>
            <person name="Huang Z."/>
            <person name="Pippel M."/>
            <person name="Hughes G.M."/>
            <person name="Lavrichenko K."/>
            <person name="Devanna P."/>
            <person name="Winkler S."/>
            <person name="Jermiin L.S."/>
            <person name="Skirmuntt E.C."/>
            <person name="Katzourakis A."/>
            <person name="Burkitt-Gray L."/>
            <person name="Ray D.A."/>
            <person name="Sullivan K.A.M."/>
            <person name="Roscito J.G."/>
            <person name="Kirilenko B.M."/>
            <person name="Davalos L.M."/>
            <person name="Corthals A.P."/>
            <person name="Power M.L."/>
            <person name="Jones G."/>
            <person name="Ransome R.D."/>
            <person name="Dechmann D.K.N."/>
            <person name="Locatelli A.G."/>
            <person name="Puechmaille S.J."/>
            <person name="Fedrigo O."/>
            <person name="Jarvis E.D."/>
            <person name="Hiller M."/>
            <person name="Vernes S.C."/>
            <person name="Myers E.W."/>
            <person name="Teeling E.C."/>
        </authorList>
    </citation>
    <scope>NUCLEOTIDE SEQUENCE [LARGE SCALE GENOMIC DNA]</scope>
    <source>
        <strain evidence="1">MRouAeg1</strain>
        <tissue evidence="1">Muscle</tissue>
    </source>
</reference>
<organism evidence="1 2">
    <name type="scientific">Rousettus aegyptiacus</name>
    <name type="common">Egyptian fruit bat</name>
    <name type="synonym">Pteropus aegyptiacus</name>
    <dbReference type="NCBI Taxonomy" id="9407"/>
    <lineage>
        <taxon>Eukaryota</taxon>
        <taxon>Metazoa</taxon>
        <taxon>Chordata</taxon>
        <taxon>Craniata</taxon>
        <taxon>Vertebrata</taxon>
        <taxon>Euteleostomi</taxon>
        <taxon>Mammalia</taxon>
        <taxon>Eutheria</taxon>
        <taxon>Laurasiatheria</taxon>
        <taxon>Chiroptera</taxon>
        <taxon>Yinpterochiroptera</taxon>
        <taxon>Pteropodoidea</taxon>
        <taxon>Pteropodidae</taxon>
        <taxon>Rousettinae</taxon>
        <taxon>Rousettus</taxon>
    </lineage>
</organism>
<dbReference type="AlphaFoldDB" id="A0A7J8HQN6"/>
<comment type="caution">
    <text evidence="1">The sequence shown here is derived from an EMBL/GenBank/DDBJ whole genome shotgun (WGS) entry which is preliminary data.</text>
</comment>
<evidence type="ECO:0000313" key="2">
    <source>
        <dbReference type="Proteomes" id="UP000593571"/>
    </source>
</evidence>